<sequence length="154" mass="16489">MAQWSDGIIMHEALRAWQLSGTSHSHVSPGVSSSSSSAPSYPSSSPSAYTTSNGPVLRALALVPEEVEAVARRAAGQPGVAIKRFSVRALCHQRLQVRAPTQQCCTPLLLVALVTTILFVLLLVPIVTSIFDPKERKFPSVRLGAGKRCRCALI</sequence>
<evidence type="ECO:0000313" key="4">
    <source>
        <dbReference type="Proteomes" id="UP001189429"/>
    </source>
</evidence>
<name>A0ABN9WG46_9DINO</name>
<dbReference type="Proteomes" id="UP001189429">
    <property type="component" value="Unassembled WGS sequence"/>
</dbReference>
<organism evidence="3 4">
    <name type="scientific">Prorocentrum cordatum</name>
    <dbReference type="NCBI Taxonomy" id="2364126"/>
    <lineage>
        <taxon>Eukaryota</taxon>
        <taxon>Sar</taxon>
        <taxon>Alveolata</taxon>
        <taxon>Dinophyceae</taxon>
        <taxon>Prorocentrales</taxon>
        <taxon>Prorocentraceae</taxon>
        <taxon>Prorocentrum</taxon>
    </lineage>
</organism>
<feature type="transmembrane region" description="Helical" evidence="2">
    <location>
        <begin position="108"/>
        <end position="131"/>
    </location>
</feature>
<gene>
    <name evidence="3" type="ORF">PCOR1329_LOCUS67051</name>
</gene>
<proteinExistence type="predicted"/>
<reference evidence="3" key="1">
    <citation type="submission" date="2023-10" db="EMBL/GenBank/DDBJ databases">
        <authorList>
            <person name="Chen Y."/>
            <person name="Shah S."/>
            <person name="Dougan E. K."/>
            <person name="Thang M."/>
            <person name="Chan C."/>
        </authorList>
    </citation>
    <scope>NUCLEOTIDE SEQUENCE [LARGE SCALE GENOMIC DNA]</scope>
</reference>
<keyword evidence="2" id="KW-0472">Membrane</keyword>
<keyword evidence="4" id="KW-1185">Reference proteome</keyword>
<evidence type="ECO:0000256" key="2">
    <source>
        <dbReference type="SAM" id="Phobius"/>
    </source>
</evidence>
<dbReference type="EMBL" id="CAUYUJ010018671">
    <property type="protein sequence ID" value="CAK0885428.1"/>
    <property type="molecule type" value="Genomic_DNA"/>
</dbReference>
<feature type="region of interest" description="Disordered" evidence="1">
    <location>
        <begin position="28"/>
        <end position="51"/>
    </location>
</feature>
<evidence type="ECO:0000313" key="3">
    <source>
        <dbReference type="EMBL" id="CAK0885428.1"/>
    </source>
</evidence>
<keyword evidence="2" id="KW-1133">Transmembrane helix</keyword>
<evidence type="ECO:0000256" key="1">
    <source>
        <dbReference type="SAM" id="MobiDB-lite"/>
    </source>
</evidence>
<keyword evidence="2" id="KW-0812">Transmembrane</keyword>
<comment type="caution">
    <text evidence="3">The sequence shown here is derived from an EMBL/GenBank/DDBJ whole genome shotgun (WGS) entry which is preliminary data.</text>
</comment>
<protein>
    <submittedName>
        <fullName evidence="3">Uncharacterized protein</fullName>
    </submittedName>
</protein>
<accession>A0ABN9WG46</accession>